<dbReference type="GO" id="GO:0009002">
    <property type="term" value="F:serine-type D-Ala-D-Ala carboxypeptidase activity"/>
    <property type="evidence" value="ECO:0007669"/>
    <property type="project" value="InterPro"/>
</dbReference>
<dbReference type="GO" id="GO:0009252">
    <property type="term" value="P:peptidoglycan biosynthetic process"/>
    <property type="evidence" value="ECO:0007669"/>
    <property type="project" value="UniProtKB-KW"/>
</dbReference>
<comment type="similarity">
    <text evidence="1 9">Belongs to the peptidase S11 family.</text>
</comment>
<dbReference type="EMBL" id="FOCF01000009">
    <property type="protein sequence ID" value="SEN65364.1"/>
    <property type="molecule type" value="Genomic_DNA"/>
</dbReference>
<dbReference type="PRINTS" id="PR00725">
    <property type="entry name" value="DADACBPTASE1"/>
</dbReference>
<keyword evidence="6" id="KW-0961">Cell wall biogenesis/degradation</keyword>
<dbReference type="InterPro" id="IPR001967">
    <property type="entry name" value="Peptidase_S11_N"/>
</dbReference>
<feature type="signal peptide" evidence="11">
    <location>
        <begin position="1"/>
        <end position="15"/>
    </location>
</feature>
<organism evidence="13 14">
    <name type="scientific">Sphingomonas gellani</name>
    <dbReference type="NCBI Taxonomy" id="1166340"/>
    <lineage>
        <taxon>Bacteria</taxon>
        <taxon>Pseudomonadati</taxon>
        <taxon>Pseudomonadota</taxon>
        <taxon>Alphaproteobacteria</taxon>
        <taxon>Sphingomonadales</taxon>
        <taxon>Sphingomonadaceae</taxon>
        <taxon>Sphingomonas</taxon>
    </lineage>
</organism>
<evidence type="ECO:0000256" key="10">
    <source>
        <dbReference type="SAM" id="MobiDB-lite"/>
    </source>
</evidence>
<proteinExistence type="inferred from homology"/>
<evidence type="ECO:0000256" key="3">
    <source>
        <dbReference type="ARBA" id="ARBA00022801"/>
    </source>
</evidence>
<feature type="compositionally biased region" description="Basic residues" evidence="10">
    <location>
        <begin position="304"/>
        <end position="324"/>
    </location>
</feature>
<name>A0A1H8IAB9_9SPHN</name>
<dbReference type="InterPro" id="IPR012338">
    <property type="entry name" value="Beta-lactam/transpept-like"/>
</dbReference>
<dbReference type="STRING" id="1166340.SAMN05192583_3265"/>
<feature type="chain" id="PRO_5012227194" evidence="11">
    <location>
        <begin position="16"/>
        <end position="324"/>
    </location>
</feature>
<dbReference type="AlphaFoldDB" id="A0A1H8IAB9"/>
<reference evidence="14" key="1">
    <citation type="submission" date="2016-10" db="EMBL/GenBank/DDBJ databases">
        <authorList>
            <person name="Varghese N."/>
            <person name="Submissions S."/>
        </authorList>
    </citation>
    <scope>NUCLEOTIDE SEQUENCE [LARGE SCALE GENOMIC DNA]</scope>
    <source>
        <strain evidence="14">S6-262</strain>
    </source>
</reference>
<gene>
    <name evidence="13" type="ORF">SAMN05192583_3265</name>
</gene>
<keyword evidence="14" id="KW-1185">Reference proteome</keyword>
<evidence type="ECO:0000256" key="9">
    <source>
        <dbReference type="RuleBase" id="RU004016"/>
    </source>
</evidence>
<feature type="active site" description="Acyl-ester intermediate" evidence="7">
    <location>
        <position position="50"/>
    </location>
</feature>
<sequence length="324" mass="34355">MIVAVLLGTAPPALAAPSRGPAPISELVIDAQTGRALYAANASIRRPPASLAKVMTLLLVFDALDMGQLKPGDRIVMTPAGARQPPSRLGLGIGRGMSVAAAMKAIAVISANDIAVAFADRIGGSEARFVTRMNARAAEIGMTNTRFGNATGLAPSGGVTTATDMAVLARYLIRHHPDRYRLFATRQIRWQGQSRPNHNKLLGKVKGLDGLKTGYTVPAGFNLAASARRGGKRMVVVVMGAQSAAARDLLVANLMESGFSSPQGSRPRAVVTHSARREGGAVPTRQDRMRKQLDRPRAAPQRDGRKKTSASRPAKPAKRAHERK</sequence>
<evidence type="ECO:0000313" key="14">
    <source>
        <dbReference type="Proteomes" id="UP000199206"/>
    </source>
</evidence>
<evidence type="ECO:0000256" key="1">
    <source>
        <dbReference type="ARBA" id="ARBA00007164"/>
    </source>
</evidence>
<keyword evidence="2 11" id="KW-0732">Signal</keyword>
<evidence type="ECO:0000259" key="12">
    <source>
        <dbReference type="Pfam" id="PF00768"/>
    </source>
</evidence>
<feature type="compositionally biased region" description="Basic and acidic residues" evidence="10">
    <location>
        <begin position="275"/>
        <end position="303"/>
    </location>
</feature>
<evidence type="ECO:0000256" key="4">
    <source>
        <dbReference type="ARBA" id="ARBA00022960"/>
    </source>
</evidence>
<dbReference type="SUPFAM" id="SSF56601">
    <property type="entry name" value="beta-lactamase/transpeptidase-like"/>
    <property type="match status" value="1"/>
</dbReference>
<dbReference type="GO" id="GO:0008360">
    <property type="term" value="P:regulation of cell shape"/>
    <property type="evidence" value="ECO:0007669"/>
    <property type="project" value="UniProtKB-KW"/>
</dbReference>
<evidence type="ECO:0000256" key="11">
    <source>
        <dbReference type="SAM" id="SignalP"/>
    </source>
</evidence>
<dbReference type="OrthoDB" id="5291989at2"/>
<dbReference type="GO" id="GO:0071555">
    <property type="term" value="P:cell wall organization"/>
    <property type="evidence" value="ECO:0007669"/>
    <property type="project" value="UniProtKB-KW"/>
</dbReference>
<feature type="active site" description="Proton acceptor" evidence="7">
    <location>
        <position position="53"/>
    </location>
</feature>
<dbReference type="PANTHER" id="PTHR21581:SF6">
    <property type="entry name" value="TRAFFICKING PROTEIN PARTICLE COMPLEX SUBUNIT 12"/>
    <property type="match status" value="1"/>
</dbReference>
<protein>
    <submittedName>
        <fullName evidence="13">D-alanyl-D-alanine carboxypeptidase/D-alanyl-D-alanine carboxypeptidase (Penicillin-binding protein 5/6)</fullName>
    </submittedName>
</protein>
<keyword evidence="13" id="KW-0645">Protease</keyword>
<dbReference type="Gene3D" id="3.40.710.10">
    <property type="entry name" value="DD-peptidase/beta-lactamase superfamily"/>
    <property type="match status" value="1"/>
</dbReference>
<keyword evidence="5" id="KW-0573">Peptidoglycan synthesis</keyword>
<feature type="domain" description="Peptidase S11 D-alanyl-D-alanine carboxypeptidase A N-terminal" evidence="12">
    <location>
        <begin position="25"/>
        <end position="242"/>
    </location>
</feature>
<dbReference type="Pfam" id="PF00768">
    <property type="entry name" value="Peptidase_S11"/>
    <property type="match status" value="1"/>
</dbReference>
<evidence type="ECO:0000256" key="5">
    <source>
        <dbReference type="ARBA" id="ARBA00022984"/>
    </source>
</evidence>
<feature type="region of interest" description="Disordered" evidence="10">
    <location>
        <begin position="258"/>
        <end position="324"/>
    </location>
</feature>
<evidence type="ECO:0000256" key="7">
    <source>
        <dbReference type="PIRSR" id="PIRSR618044-1"/>
    </source>
</evidence>
<dbReference type="RefSeq" id="WP_093666767.1">
    <property type="nucleotide sequence ID" value="NZ_FOCF01000009.1"/>
</dbReference>
<accession>A0A1H8IAB9</accession>
<dbReference type="GO" id="GO:0006508">
    <property type="term" value="P:proteolysis"/>
    <property type="evidence" value="ECO:0007669"/>
    <property type="project" value="InterPro"/>
</dbReference>
<dbReference type="Proteomes" id="UP000199206">
    <property type="component" value="Unassembled WGS sequence"/>
</dbReference>
<keyword evidence="3" id="KW-0378">Hydrolase</keyword>
<keyword evidence="13" id="KW-0121">Carboxypeptidase</keyword>
<evidence type="ECO:0000256" key="2">
    <source>
        <dbReference type="ARBA" id="ARBA00022729"/>
    </source>
</evidence>
<keyword evidence="4" id="KW-0133">Cell shape</keyword>
<dbReference type="PANTHER" id="PTHR21581">
    <property type="entry name" value="D-ALANYL-D-ALANINE CARBOXYPEPTIDASE"/>
    <property type="match status" value="1"/>
</dbReference>
<feature type="active site" evidence="7">
    <location>
        <position position="110"/>
    </location>
</feature>
<feature type="binding site" evidence="8">
    <location>
        <position position="212"/>
    </location>
    <ligand>
        <name>substrate</name>
    </ligand>
</feature>
<evidence type="ECO:0000256" key="6">
    <source>
        <dbReference type="ARBA" id="ARBA00023316"/>
    </source>
</evidence>
<evidence type="ECO:0000313" key="13">
    <source>
        <dbReference type="EMBL" id="SEN65364.1"/>
    </source>
</evidence>
<evidence type="ECO:0000256" key="8">
    <source>
        <dbReference type="PIRSR" id="PIRSR618044-2"/>
    </source>
</evidence>
<dbReference type="InterPro" id="IPR018044">
    <property type="entry name" value="Peptidase_S11"/>
</dbReference>